<evidence type="ECO:0000313" key="2">
    <source>
        <dbReference type="Proteomes" id="UP000256629"/>
    </source>
</evidence>
<dbReference type="EMBL" id="QRDX01000001">
    <property type="protein sequence ID" value="RED50431.1"/>
    <property type="molecule type" value="Genomic_DNA"/>
</dbReference>
<comment type="caution">
    <text evidence="1">The sequence shown here is derived from an EMBL/GenBank/DDBJ whole genome shotgun (WGS) entry which is preliminary data.</text>
</comment>
<dbReference type="NCBIfam" id="TIGR03512">
    <property type="entry name" value="GldD_lipo"/>
    <property type="match status" value="1"/>
</dbReference>
<name>A0A3D9HM80_9FLAO</name>
<proteinExistence type="predicted"/>
<dbReference type="OrthoDB" id="679501at2"/>
<dbReference type="AlphaFoldDB" id="A0A3D9HM80"/>
<organism evidence="1 2">
    <name type="scientific">Seonamhaeicola aphaedonensis</name>
    <dbReference type="NCBI Taxonomy" id="1461338"/>
    <lineage>
        <taxon>Bacteria</taxon>
        <taxon>Pseudomonadati</taxon>
        <taxon>Bacteroidota</taxon>
        <taxon>Flavobacteriia</taxon>
        <taxon>Flavobacteriales</taxon>
        <taxon>Flavobacteriaceae</taxon>
    </lineage>
</organism>
<accession>A0A3D9HM80</accession>
<gene>
    <name evidence="1" type="ORF">DFQ02_101463</name>
</gene>
<evidence type="ECO:0000313" key="1">
    <source>
        <dbReference type="EMBL" id="RED50431.1"/>
    </source>
</evidence>
<dbReference type="Proteomes" id="UP000256629">
    <property type="component" value="Unassembled WGS sequence"/>
</dbReference>
<dbReference type="Pfam" id="PF25593">
    <property type="entry name" value="GldD_lipo"/>
    <property type="match status" value="1"/>
</dbReference>
<protein>
    <submittedName>
        <fullName evidence="1">Protein involved in gliding motility GldD</fullName>
    </submittedName>
</protein>
<dbReference type="InterPro" id="IPR019850">
    <property type="entry name" value="GldD-like"/>
</dbReference>
<sequence>MGRYLFLFIFFLCVSCGEDYKPKPKAFLRLEYPEAKYVTSNLEVPFTFETNLLAKKISLKKMQAPTESYGVNLEYPSLRGTIFLTYKAVGGNQKNLESFLRDAQKFTLEHTKKADEIPVTPYENMQKKVFGALSEVKGNVASPVQFYVTDSVNHFLTGSLYFYARPNYDSILPAANYLQKDIIHMMETISWK</sequence>
<dbReference type="RefSeq" id="WP_116039357.1">
    <property type="nucleotide sequence ID" value="NZ_QRDX01000001.1"/>
</dbReference>
<reference evidence="1 2" key="1">
    <citation type="submission" date="2018-07" db="EMBL/GenBank/DDBJ databases">
        <title>Genomic Encyclopedia of Type Strains, Phase III (KMG-III): the genomes of soil and plant-associated and newly described type strains.</title>
        <authorList>
            <person name="Whitman W."/>
        </authorList>
    </citation>
    <scope>NUCLEOTIDE SEQUENCE [LARGE SCALE GENOMIC DNA]</scope>
    <source>
        <strain evidence="1 2">CECT 8487</strain>
    </source>
</reference>
<keyword evidence="2" id="KW-1185">Reference proteome</keyword>